<protein>
    <submittedName>
        <fullName evidence="1">Jg20877 protein</fullName>
    </submittedName>
</protein>
<dbReference type="Proteomes" id="UP000838756">
    <property type="component" value="Unassembled WGS sequence"/>
</dbReference>
<organism evidence="1 2">
    <name type="scientific">Pararge aegeria aegeria</name>
    <dbReference type="NCBI Taxonomy" id="348720"/>
    <lineage>
        <taxon>Eukaryota</taxon>
        <taxon>Metazoa</taxon>
        <taxon>Ecdysozoa</taxon>
        <taxon>Arthropoda</taxon>
        <taxon>Hexapoda</taxon>
        <taxon>Insecta</taxon>
        <taxon>Pterygota</taxon>
        <taxon>Neoptera</taxon>
        <taxon>Endopterygota</taxon>
        <taxon>Lepidoptera</taxon>
        <taxon>Glossata</taxon>
        <taxon>Ditrysia</taxon>
        <taxon>Papilionoidea</taxon>
        <taxon>Nymphalidae</taxon>
        <taxon>Satyrinae</taxon>
        <taxon>Satyrini</taxon>
        <taxon>Parargina</taxon>
        <taxon>Pararge</taxon>
    </lineage>
</organism>
<dbReference type="AlphaFoldDB" id="A0A8S4QSZ9"/>
<comment type="caution">
    <text evidence="1">The sequence shown here is derived from an EMBL/GenBank/DDBJ whole genome shotgun (WGS) entry which is preliminary data.</text>
</comment>
<name>A0A8S4QSZ9_9NEOP</name>
<sequence length="146" mass="16781">MRSDSVRILVNQAPTLSLQMIQRGNEHVVHSSPTHSFTANIFPELMWVSFHAHSSETNLLTELKTLDLGSKSSTKRLNRVRHNGGRCLQLPINWLKTIYSIIDHNRKTTHDRISLYHAQIVRYLLSSSIRSISDLMPMIGGRFYNK</sequence>
<reference evidence="1" key="1">
    <citation type="submission" date="2022-03" db="EMBL/GenBank/DDBJ databases">
        <authorList>
            <person name="Lindestad O."/>
        </authorList>
    </citation>
    <scope>NUCLEOTIDE SEQUENCE</scope>
</reference>
<keyword evidence="2" id="KW-1185">Reference proteome</keyword>
<dbReference type="EMBL" id="CAKXAJ010018767">
    <property type="protein sequence ID" value="CAH2217906.1"/>
    <property type="molecule type" value="Genomic_DNA"/>
</dbReference>
<proteinExistence type="predicted"/>
<accession>A0A8S4QSZ9</accession>
<feature type="non-terminal residue" evidence="1">
    <location>
        <position position="1"/>
    </location>
</feature>
<evidence type="ECO:0000313" key="2">
    <source>
        <dbReference type="Proteomes" id="UP000838756"/>
    </source>
</evidence>
<evidence type="ECO:0000313" key="1">
    <source>
        <dbReference type="EMBL" id="CAH2217906.1"/>
    </source>
</evidence>
<gene>
    <name evidence="1" type="primary">jg20877</name>
    <name evidence="1" type="ORF">PAEG_LOCUS5782</name>
</gene>